<dbReference type="GO" id="GO:0005524">
    <property type="term" value="F:ATP binding"/>
    <property type="evidence" value="ECO:0007669"/>
    <property type="project" value="UniProtKB-KW"/>
</dbReference>
<gene>
    <name evidence="7" type="ORF">FBY41_2400</name>
</gene>
<dbReference type="PANTHER" id="PTHR43335">
    <property type="entry name" value="ABC TRANSPORTER, ATP-BINDING PROTEIN"/>
    <property type="match status" value="1"/>
</dbReference>
<keyword evidence="3" id="KW-0547">Nucleotide-binding</keyword>
<evidence type="ECO:0000256" key="1">
    <source>
        <dbReference type="ARBA" id="ARBA00005417"/>
    </source>
</evidence>
<dbReference type="RefSeq" id="WP_141844472.1">
    <property type="nucleotide sequence ID" value="NZ_VFPM01000002.1"/>
</dbReference>
<evidence type="ECO:0000256" key="2">
    <source>
        <dbReference type="ARBA" id="ARBA00022448"/>
    </source>
</evidence>
<dbReference type="PROSITE" id="PS50893">
    <property type="entry name" value="ABC_TRANSPORTER_2"/>
    <property type="match status" value="1"/>
</dbReference>
<reference evidence="7 8" key="1">
    <citation type="submission" date="2019-06" db="EMBL/GenBank/DDBJ databases">
        <title>Genome sequencing of plant associated microbes to promote plant fitness in Sorghum bicolor and Oryza sativa.</title>
        <authorList>
            <person name="Coleman-Derr D."/>
        </authorList>
    </citation>
    <scope>NUCLEOTIDE SEQUENCE [LARGE SCALE GENOMIC DNA]</scope>
    <source>
        <strain evidence="7 8">KV-663</strain>
    </source>
</reference>
<name>A0A543HVT7_9MICO</name>
<evidence type="ECO:0000256" key="3">
    <source>
        <dbReference type="ARBA" id="ARBA00022741"/>
    </source>
</evidence>
<comment type="similarity">
    <text evidence="1">Belongs to the ABC transporter superfamily.</text>
</comment>
<feature type="compositionally biased region" description="Pro residues" evidence="5">
    <location>
        <begin position="319"/>
        <end position="334"/>
    </location>
</feature>
<evidence type="ECO:0000256" key="4">
    <source>
        <dbReference type="ARBA" id="ARBA00022840"/>
    </source>
</evidence>
<accession>A0A543HVT7</accession>
<feature type="domain" description="ABC transporter" evidence="6">
    <location>
        <begin position="12"/>
        <end position="237"/>
    </location>
</feature>
<dbReference type="CDD" id="cd03268">
    <property type="entry name" value="ABC_BcrA_bacitracin_resist"/>
    <property type="match status" value="1"/>
</dbReference>
<feature type="region of interest" description="Disordered" evidence="5">
    <location>
        <begin position="310"/>
        <end position="350"/>
    </location>
</feature>
<dbReference type="OrthoDB" id="9804819at2"/>
<proteinExistence type="inferred from homology"/>
<comment type="caution">
    <text evidence="7">The sequence shown here is derived from an EMBL/GenBank/DDBJ whole genome shotgun (WGS) entry which is preliminary data.</text>
</comment>
<dbReference type="GO" id="GO:0016887">
    <property type="term" value="F:ATP hydrolysis activity"/>
    <property type="evidence" value="ECO:0007669"/>
    <property type="project" value="InterPro"/>
</dbReference>
<dbReference type="EMBL" id="VFPM01000002">
    <property type="protein sequence ID" value="TQM62369.1"/>
    <property type="molecule type" value="Genomic_DNA"/>
</dbReference>
<evidence type="ECO:0000313" key="8">
    <source>
        <dbReference type="Proteomes" id="UP000316747"/>
    </source>
</evidence>
<dbReference type="Pfam" id="PF00005">
    <property type="entry name" value="ABC_tran"/>
    <property type="match status" value="1"/>
</dbReference>
<keyword evidence="2" id="KW-0813">Transport</keyword>
<evidence type="ECO:0000256" key="5">
    <source>
        <dbReference type="SAM" id="MobiDB-lite"/>
    </source>
</evidence>
<keyword evidence="4 7" id="KW-0067">ATP-binding</keyword>
<dbReference type="InterPro" id="IPR003593">
    <property type="entry name" value="AAA+_ATPase"/>
</dbReference>
<dbReference type="PANTHER" id="PTHR43335:SF4">
    <property type="entry name" value="ABC TRANSPORTER, ATP-BINDING PROTEIN"/>
    <property type="match status" value="1"/>
</dbReference>
<evidence type="ECO:0000313" key="7">
    <source>
        <dbReference type="EMBL" id="TQM62369.1"/>
    </source>
</evidence>
<evidence type="ECO:0000259" key="6">
    <source>
        <dbReference type="PROSITE" id="PS50893"/>
    </source>
</evidence>
<keyword evidence="8" id="KW-1185">Reference proteome</keyword>
<organism evidence="7 8">
    <name type="scientific">Humibacillus xanthopallidus</name>
    <dbReference type="NCBI Taxonomy" id="412689"/>
    <lineage>
        <taxon>Bacteria</taxon>
        <taxon>Bacillati</taxon>
        <taxon>Actinomycetota</taxon>
        <taxon>Actinomycetes</taxon>
        <taxon>Micrococcales</taxon>
        <taxon>Intrasporangiaceae</taxon>
        <taxon>Humibacillus</taxon>
    </lineage>
</organism>
<sequence length="350" mass="37136">MDPAGPEPTGRIEVRGLTKHFGSFTAVDHLDLDVEPGRITGFLGPNGAGKTTTLRMLLGLVRPTSGTATIDGRRYADIHNPLTVVGSALEATNFHPGRTGRNHLRVQAAASGVSDRRVDELLELVGIPAAARKRAGGYSMGMRQRLGLAAAMLGDPHVLILDEPANGLDPEGIRWLRGFLRHLADEGRTLLISSHMLSEVEQTVDDVVIIANGKRVAQGTVEELRGEPTAFVRTSDPDRLTAALQQRGLRVAPKAGGLQVTTEDLAVVGDVAHASDVAIHELRSEQTHLEELFFNLTETEGDRNRLSGAAHARAGVAPDLPPPMLPPPSGPPVDPSVVAAPPADAREAGR</sequence>
<dbReference type="InterPro" id="IPR027417">
    <property type="entry name" value="P-loop_NTPase"/>
</dbReference>
<protein>
    <submittedName>
        <fullName evidence="7">ABC-2 type transport system ATP-binding protein</fullName>
    </submittedName>
</protein>
<dbReference type="Proteomes" id="UP000316747">
    <property type="component" value="Unassembled WGS sequence"/>
</dbReference>
<dbReference type="Gene3D" id="3.40.50.300">
    <property type="entry name" value="P-loop containing nucleotide triphosphate hydrolases"/>
    <property type="match status" value="1"/>
</dbReference>
<dbReference type="InterPro" id="IPR003439">
    <property type="entry name" value="ABC_transporter-like_ATP-bd"/>
</dbReference>
<dbReference type="SMART" id="SM00382">
    <property type="entry name" value="AAA"/>
    <property type="match status" value="1"/>
</dbReference>
<dbReference type="SUPFAM" id="SSF52540">
    <property type="entry name" value="P-loop containing nucleoside triphosphate hydrolases"/>
    <property type="match status" value="1"/>
</dbReference>
<dbReference type="AlphaFoldDB" id="A0A543HVT7"/>